<evidence type="ECO:0000313" key="3">
    <source>
        <dbReference type="Proteomes" id="UP000290849"/>
    </source>
</evidence>
<organism evidence="2 3">
    <name type="scientific">Achromobacter aloeverae</name>
    <dbReference type="NCBI Taxonomy" id="1750518"/>
    <lineage>
        <taxon>Bacteria</taxon>
        <taxon>Pseudomonadati</taxon>
        <taxon>Pseudomonadota</taxon>
        <taxon>Betaproteobacteria</taxon>
        <taxon>Burkholderiales</taxon>
        <taxon>Alcaligenaceae</taxon>
        <taxon>Achromobacter</taxon>
    </lineage>
</organism>
<protein>
    <submittedName>
        <fullName evidence="2">Uncharacterized protein</fullName>
    </submittedName>
</protein>
<evidence type="ECO:0000313" key="2">
    <source>
        <dbReference type="EMBL" id="RXN87808.1"/>
    </source>
</evidence>
<sequence length="125" mass="13457">MTTLDYQAGLGAGFAAAKRVKTTLNSWIRHADRLQARINELEAENRALREKVTLSYASTQAAGFMCNELATIVERVAPTAALADPAARQAIRRQHLGALLLEKGYTYDPETGTLVSSPSGPRVSG</sequence>
<dbReference type="RefSeq" id="WP_129151175.1">
    <property type="nucleotide sequence ID" value="NZ_JBHSDO010000011.1"/>
</dbReference>
<evidence type="ECO:0000256" key="1">
    <source>
        <dbReference type="SAM" id="Coils"/>
    </source>
</evidence>
<keyword evidence="1" id="KW-0175">Coiled coil</keyword>
<comment type="caution">
    <text evidence="2">The sequence shown here is derived from an EMBL/GenBank/DDBJ whole genome shotgun (WGS) entry which is preliminary data.</text>
</comment>
<keyword evidence="3" id="KW-1185">Reference proteome</keyword>
<dbReference type="Proteomes" id="UP000290849">
    <property type="component" value="Unassembled WGS sequence"/>
</dbReference>
<dbReference type="AlphaFoldDB" id="A0A4Q1HHZ8"/>
<dbReference type="EMBL" id="PYAL01000004">
    <property type="protein sequence ID" value="RXN87808.1"/>
    <property type="molecule type" value="Genomic_DNA"/>
</dbReference>
<gene>
    <name evidence="2" type="ORF">C7R54_14525</name>
</gene>
<name>A0A4Q1HHZ8_9BURK</name>
<proteinExistence type="predicted"/>
<reference evidence="2 3" key="1">
    <citation type="journal article" date="2017" name="Int. J. Syst. Evol. Microbiol.">
        <title>Achromobacter aloeverae sp. nov., isolated from the root of Aloe vera (L.) Burm.f.</title>
        <authorList>
            <person name="Kuncharoen N."/>
            <person name="Muramatsu Y."/>
            <person name="Shibata C."/>
            <person name="Kamakura Y."/>
            <person name="Nakagawa Y."/>
            <person name="Tanasupawat S."/>
        </authorList>
    </citation>
    <scope>NUCLEOTIDE SEQUENCE [LARGE SCALE GENOMIC DNA]</scope>
    <source>
        <strain evidence="2 3">AVA-1</strain>
    </source>
</reference>
<accession>A0A4Q1HHZ8</accession>
<feature type="coiled-coil region" evidence="1">
    <location>
        <begin position="24"/>
        <end position="51"/>
    </location>
</feature>